<dbReference type="InterPro" id="IPR007712">
    <property type="entry name" value="RelE/ParE_toxin"/>
</dbReference>
<dbReference type="InterPro" id="IPR035093">
    <property type="entry name" value="RelE/ParE_toxin_dom_sf"/>
</dbReference>
<keyword evidence="5" id="KW-1185">Reference proteome</keyword>
<comment type="similarity">
    <text evidence="1">Belongs to the RelE toxin family.</text>
</comment>
<evidence type="ECO:0000256" key="2">
    <source>
        <dbReference type="ARBA" id="ARBA00022649"/>
    </source>
</evidence>
<dbReference type="Proteomes" id="UP000422108">
    <property type="component" value="Chromosome"/>
</dbReference>
<evidence type="ECO:0000313" key="3">
    <source>
        <dbReference type="EMBL" id="BBO93085.1"/>
    </source>
</evidence>
<proteinExistence type="inferred from homology"/>
<reference evidence="3 5" key="1">
    <citation type="submission" date="2019-11" db="EMBL/GenBank/DDBJ databases">
        <title>Comparative genomics of hydrocarbon-degrading Desulfosarcina strains.</title>
        <authorList>
            <person name="Watanabe M."/>
            <person name="Kojima H."/>
            <person name="Fukui M."/>
        </authorList>
    </citation>
    <scope>NUCLEOTIDE SEQUENCE [LARGE SCALE GENOMIC DNA]</scope>
    <source>
        <strain evidence="3">OXyS1</strain>
        <strain evidence="5">oXyS1</strain>
    </source>
</reference>
<dbReference type="AlphaFoldDB" id="A0A5K8AK43"/>
<gene>
    <name evidence="3" type="ORF">DSCOOX_62650</name>
    <name evidence="4" type="ORF">DSCOOX_62690</name>
</gene>
<dbReference type="Gene3D" id="3.30.2310.20">
    <property type="entry name" value="RelE-like"/>
    <property type="match status" value="1"/>
</dbReference>
<organism evidence="3 5">
    <name type="scientific">Desulfosarcina ovata subsp. ovata</name>
    <dbReference type="NCBI Taxonomy" id="2752305"/>
    <lineage>
        <taxon>Bacteria</taxon>
        <taxon>Pseudomonadati</taxon>
        <taxon>Thermodesulfobacteriota</taxon>
        <taxon>Desulfobacteria</taxon>
        <taxon>Desulfobacterales</taxon>
        <taxon>Desulfosarcinaceae</taxon>
        <taxon>Desulfosarcina</taxon>
    </lineage>
</organism>
<keyword evidence="2" id="KW-1277">Toxin-antitoxin system</keyword>
<dbReference type="PANTHER" id="PTHR33755">
    <property type="entry name" value="TOXIN PARE1-RELATED"/>
    <property type="match status" value="1"/>
</dbReference>
<dbReference type="Pfam" id="PF05016">
    <property type="entry name" value="ParE_toxin"/>
    <property type="match status" value="1"/>
</dbReference>
<dbReference type="NCBIfam" id="TIGR02385">
    <property type="entry name" value="RelE_StbE"/>
    <property type="match status" value="1"/>
</dbReference>
<sequence>MNVHWTHNAIEHLANIYEYITLNSPTYARQMVDRLTRRSAQIADQPLSGRRVPEYPAEDVRELIENPYRIIYRIKKDRIDVLAVIHGARLMPDAFEKNGG</sequence>
<evidence type="ECO:0000256" key="1">
    <source>
        <dbReference type="ARBA" id="ARBA00006226"/>
    </source>
</evidence>
<name>A0A5K8AK43_9BACT</name>
<evidence type="ECO:0000313" key="5">
    <source>
        <dbReference type="Proteomes" id="UP000422108"/>
    </source>
</evidence>
<protein>
    <recommendedName>
        <fullName evidence="6">Plasmid stabilization protein</fullName>
    </recommendedName>
</protein>
<accession>A0A5K8AK43</accession>
<dbReference type="RefSeq" id="WP_155313743.1">
    <property type="nucleotide sequence ID" value="NZ_AP021879.1"/>
</dbReference>
<dbReference type="EMBL" id="AP021879">
    <property type="protein sequence ID" value="BBO93089.1"/>
    <property type="molecule type" value="Genomic_DNA"/>
</dbReference>
<evidence type="ECO:0000313" key="4">
    <source>
        <dbReference type="EMBL" id="BBO93089.1"/>
    </source>
</evidence>
<dbReference type="InterPro" id="IPR051803">
    <property type="entry name" value="TA_system_RelE-like_toxin"/>
</dbReference>
<evidence type="ECO:0008006" key="6">
    <source>
        <dbReference type="Google" id="ProtNLM"/>
    </source>
</evidence>
<dbReference type="EMBL" id="AP021879">
    <property type="protein sequence ID" value="BBO93085.1"/>
    <property type="molecule type" value="Genomic_DNA"/>
</dbReference>